<reference evidence="2 3" key="1">
    <citation type="submission" date="2020-10" db="EMBL/GenBank/DDBJ databases">
        <title>Phylogeny of dyella-like bacteria.</title>
        <authorList>
            <person name="Fu J."/>
        </authorList>
    </citation>
    <scope>NUCLEOTIDE SEQUENCE [LARGE SCALE GENOMIC DNA]</scope>
    <source>
        <strain evidence="2 3">KACC 19113</strain>
    </source>
</reference>
<accession>A0ABW8J5Y9</accession>
<keyword evidence="1" id="KW-0732">Signal</keyword>
<feature type="signal peptide" evidence="1">
    <location>
        <begin position="1"/>
        <end position="19"/>
    </location>
</feature>
<organism evidence="2 3">
    <name type="scientific">Rhodanobacter hydrolyticus</name>
    <dbReference type="NCBI Taxonomy" id="2250595"/>
    <lineage>
        <taxon>Bacteria</taxon>
        <taxon>Pseudomonadati</taxon>
        <taxon>Pseudomonadota</taxon>
        <taxon>Gammaproteobacteria</taxon>
        <taxon>Lysobacterales</taxon>
        <taxon>Rhodanobacteraceae</taxon>
        <taxon>Rhodanobacter</taxon>
    </lineage>
</organism>
<dbReference type="Proteomes" id="UP001620339">
    <property type="component" value="Unassembled WGS sequence"/>
</dbReference>
<name>A0ABW8J5Y9_9GAMM</name>
<keyword evidence="3" id="KW-1185">Reference proteome</keyword>
<dbReference type="Gene3D" id="3.40.50.1820">
    <property type="entry name" value="alpha/beta hydrolase"/>
    <property type="match status" value="1"/>
</dbReference>
<dbReference type="SUPFAM" id="SSF53474">
    <property type="entry name" value="alpha/beta-Hydrolases"/>
    <property type="match status" value="1"/>
</dbReference>
<protein>
    <recommendedName>
        <fullName evidence="4">Alpha/beta hydrolase</fullName>
    </recommendedName>
</protein>
<feature type="chain" id="PRO_5045223655" description="Alpha/beta hydrolase" evidence="1">
    <location>
        <begin position="20"/>
        <end position="354"/>
    </location>
</feature>
<evidence type="ECO:0008006" key="4">
    <source>
        <dbReference type="Google" id="ProtNLM"/>
    </source>
</evidence>
<comment type="caution">
    <text evidence="2">The sequence shown here is derived from an EMBL/GenBank/DDBJ whole genome shotgun (WGS) entry which is preliminary data.</text>
</comment>
<evidence type="ECO:0000313" key="3">
    <source>
        <dbReference type="Proteomes" id="UP001620339"/>
    </source>
</evidence>
<dbReference type="EMBL" id="JADIKK010000008">
    <property type="protein sequence ID" value="MFK2877708.1"/>
    <property type="molecule type" value="Genomic_DNA"/>
</dbReference>
<sequence length="354" mass="37888">MLCVVLLTCAGTVVPAASATDTLPYTHTGTLQGAPYRIDVPADWNGDLVMLMHGYVPAGAPRATPMKPADETAVFLKQGYAVAQSAYTSQGWAVGDAIADNERLRQFVEQSIGRPHHTYLIGFSLGALEGAASLERHPHTYAGALFMCGATVSTPELISRGSLTPLVAFDALIPGVLPDLAAPDSPAFVPPTVFAQALKAHPEQAAILEQRLQETPESLPTLSLYYMVLRELERRAGGMPVDNRKTVYQGFGDDIAFNRRVHRYAASPAALAYARRNVTLTGRIDTPVVMEWNAFDQTIPGRLHAVYPDQVRAAGNGRLLTVLTPVGQGHCAFSDAQIGTAFDALLSKVATSAH</sequence>
<evidence type="ECO:0000256" key="1">
    <source>
        <dbReference type="SAM" id="SignalP"/>
    </source>
</evidence>
<proteinExistence type="predicted"/>
<gene>
    <name evidence="2" type="ORF">ISP25_11570</name>
</gene>
<dbReference type="InterPro" id="IPR029058">
    <property type="entry name" value="AB_hydrolase_fold"/>
</dbReference>
<evidence type="ECO:0000313" key="2">
    <source>
        <dbReference type="EMBL" id="MFK2877708.1"/>
    </source>
</evidence>